<dbReference type="Gene3D" id="3.30.40.10">
    <property type="entry name" value="Zinc/RING finger domain, C3HC4 (zinc finger)"/>
    <property type="match status" value="1"/>
</dbReference>
<organism evidence="6 7">
    <name type="scientific">Ditylenchus destructor</name>
    <dbReference type="NCBI Taxonomy" id="166010"/>
    <lineage>
        <taxon>Eukaryota</taxon>
        <taxon>Metazoa</taxon>
        <taxon>Ecdysozoa</taxon>
        <taxon>Nematoda</taxon>
        <taxon>Chromadorea</taxon>
        <taxon>Rhabditida</taxon>
        <taxon>Tylenchina</taxon>
        <taxon>Tylenchomorpha</taxon>
        <taxon>Sphaerularioidea</taxon>
        <taxon>Anguinidae</taxon>
        <taxon>Anguininae</taxon>
        <taxon>Ditylenchus</taxon>
    </lineage>
</organism>
<evidence type="ECO:0000313" key="6">
    <source>
        <dbReference type="EMBL" id="KAI1725947.1"/>
    </source>
</evidence>
<accession>A0AAD4NHZ6</accession>
<dbReference type="AlphaFoldDB" id="A0AAD4NHZ6"/>
<evidence type="ECO:0000256" key="1">
    <source>
        <dbReference type="ARBA" id="ARBA00022771"/>
    </source>
</evidence>
<feature type="compositionally biased region" description="Basic residues" evidence="4">
    <location>
        <begin position="1"/>
        <end position="11"/>
    </location>
</feature>
<dbReference type="SUPFAM" id="SSF57850">
    <property type="entry name" value="RING/U-box"/>
    <property type="match status" value="1"/>
</dbReference>
<reference evidence="6" key="1">
    <citation type="submission" date="2022-01" db="EMBL/GenBank/DDBJ databases">
        <title>Genome Sequence Resource for Two Populations of Ditylenchus destructor, the Migratory Endoparasitic Phytonematode.</title>
        <authorList>
            <person name="Zhang H."/>
            <person name="Lin R."/>
            <person name="Xie B."/>
        </authorList>
    </citation>
    <scope>NUCLEOTIDE SEQUENCE</scope>
    <source>
        <strain evidence="6">BazhouSP</strain>
    </source>
</reference>
<feature type="domain" description="RING-type" evidence="5">
    <location>
        <begin position="195"/>
        <end position="256"/>
    </location>
</feature>
<evidence type="ECO:0000256" key="4">
    <source>
        <dbReference type="SAM" id="MobiDB-lite"/>
    </source>
</evidence>
<dbReference type="InterPro" id="IPR001841">
    <property type="entry name" value="Znf_RING"/>
</dbReference>
<name>A0AAD4NHZ6_9BILA</name>
<dbReference type="PANTHER" id="PTHR21578:SF9">
    <property type="entry name" value="RING-TYPE DOMAIN-CONTAINING PROTEIN"/>
    <property type="match status" value="1"/>
</dbReference>
<gene>
    <name evidence="6" type="ORF">DdX_02637</name>
</gene>
<proteinExistence type="predicted"/>
<dbReference type="GO" id="GO:0008270">
    <property type="term" value="F:zinc ion binding"/>
    <property type="evidence" value="ECO:0007669"/>
    <property type="project" value="UniProtKB-KW"/>
</dbReference>
<feature type="compositionally biased region" description="Basic and acidic residues" evidence="4">
    <location>
        <begin position="30"/>
        <end position="45"/>
    </location>
</feature>
<feature type="compositionally biased region" description="Polar residues" evidence="4">
    <location>
        <begin position="71"/>
        <end position="82"/>
    </location>
</feature>
<evidence type="ECO:0000256" key="3">
    <source>
        <dbReference type="PROSITE-ProRule" id="PRU00175"/>
    </source>
</evidence>
<keyword evidence="7" id="KW-1185">Reference proteome</keyword>
<feature type="region of interest" description="Disordered" evidence="4">
    <location>
        <begin position="1"/>
        <end position="120"/>
    </location>
</feature>
<dbReference type="Proteomes" id="UP001201812">
    <property type="component" value="Unassembled WGS sequence"/>
</dbReference>
<dbReference type="PROSITE" id="PS50089">
    <property type="entry name" value="ZF_RING_2"/>
    <property type="match status" value="1"/>
</dbReference>
<evidence type="ECO:0000313" key="7">
    <source>
        <dbReference type="Proteomes" id="UP001201812"/>
    </source>
</evidence>
<dbReference type="PANTHER" id="PTHR21578">
    <property type="entry name" value="PROTEIN CBG03826"/>
    <property type="match status" value="1"/>
</dbReference>
<keyword evidence="1 3" id="KW-0479">Metal-binding</keyword>
<evidence type="ECO:0000259" key="5">
    <source>
        <dbReference type="PROSITE" id="PS50089"/>
    </source>
</evidence>
<keyword evidence="1 3" id="KW-0863">Zinc-finger</keyword>
<dbReference type="InterPro" id="IPR013083">
    <property type="entry name" value="Znf_RING/FYVE/PHD"/>
</dbReference>
<protein>
    <recommendedName>
        <fullName evidence="5">RING-type domain-containing protein</fullName>
    </recommendedName>
</protein>
<dbReference type="EMBL" id="JAKKPZ010000002">
    <property type="protein sequence ID" value="KAI1725947.1"/>
    <property type="molecule type" value="Genomic_DNA"/>
</dbReference>
<evidence type="ECO:0000256" key="2">
    <source>
        <dbReference type="ARBA" id="ARBA00022833"/>
    </source>
</evidence>
<sequence length="268" mass="29181">MITRSMAKRAARSRDDNNTAENEPIASRTRNNEGGRIDGNNHDPRPIPAGPSQASTSPQQRRRRTAEAEPTNVNDLTVSNDGNEPENPANLSDSISEHGSDDEADDDHSGLISENGSDDDSDGMSAMSFFHMLPLPLFRILVTALNEDDDISFVSASDGDTSSESVVKLSDISAASENENIKNGENTEARNPVSCIICAEENVANAVKSTCCGQVIGCKDCVKRWYRTTNISALNVASPLSRGQSHENHQSCPYCRRPWPNEMLIEPY</sequence>
<keyword evidence="2" id="KW-0862">Zinc</keyword>
<comment type="caution">
    <text evidence="6">The sequence shown here is derived from an EMBL/GenBank/DDBJ whole genome shotgun (WGS) entry which is preliminary data.</text>
</comment>